<keyword evidence="3" id="KW-1185">Reference proteome</keyword>
<reference evidence="2 3" key="1">
    <citation type="journal article" date="2018" name="Front. Microbiol.">
        <title>Genome-Wide Analysis of Corynespora cassiicola Leaf Fall Disease Putative Effectors.</title>
        <authorList>
            <person name="Lopez D."/>
            <person name="Ribeiro S."/>
            <person name="Label P."/>
            <person name="Fumanal B."/>
            <person name="Venisse J.S."/>
            <person name="Kohler A."/>
            <person name="de Oliveira R.R."/>
            <person name="Labutti K."/>
            <person name="Lipzen A."/>
            <person name="Lail K."/>
            <person name="Bauer D."/>
            <person name="Ohm R.A."/>
            <person name="Barry K.W."/>
            <person name="Spatafora J."/>
            <person name="Grigoriev I.V."/>
            <person name="Martin F.M."/>
            <person name="Pujade-Renaud V."/>
        </authorList>
    </citation>
    <scope>NUCLEOTIDE SEQUENCE [LARGE SCALE GENOMIC DNA]</scope>
    <source>
        <strain evidence="2 3">Philippines</strain>
    </source>
</reference>
<dbReference type="Proteomes" id="UP000240883">
    <property type="component" value="Unassembled WGS sequence"/>
</dbReference>
<evidence type="ECO:0000313" key="2">
    <source>
        <dbReference type="EMBL" id="PSN63940.1"/>
    </source>
</evidence>
<protein>
    <submittedName>
        <fullName evidence="2">Uncharacterized protein</fullName>
    </submittedName>
</protein>
<keyword evidence="1" id="KW-0812">Transmembrane</keyword>
<dbReference type="AlphaFoldDB" id="A0A2T2NEZ2"/>
<proteinExistence type="predicted"/>
<organism evidence="2 3">
    <name type="scientific">Corynespora cassiicola Philippines</name>
    <dbReference type="NCBI Taxonomy" id="1448308"/>
    <lineage>
        <taxon>Eukaryota</taxon>
        <taxon>Fungi</taxon>
        <taxon>Dikarya</taxon>
        <taxon>Ascomycota</taxon>
        <taxon>Pezizomycotina</taxon>
        <taxon>Dothideomycetes</taxon>
        <taxon>Pleosporomycetidae</taxon>
        <taxon>Pleosporales</taxon>
        <taxon>Corynesporascaceae</taxon>
        <taxon>Corynespora</taxon>
    </lineage>
</organism>
<keyword evidence="1" id="KW-0472">Membrane</keyword>
<evidence type="ECO:0000313" key="3">
    <source>
        <dbReference type="Proteomes" id="UP000240883"/>
    </source>
</evidence>
<keyword evidence="1" id="KW-1133">Transmembrane helix</keyword>
<dbReference type="EMBL" id="KZ678139">
    <property type="protein sequence ID" value="PSN63940.1"/>
    <property type="molecule type" value="Genomic_DNA"/>
</dbReference>
<feature type="transmembrane region" description="Helical" evidence="1">
    <location>
        <begin position="93"/>
        <end position="112"/>
    </location>
</feature>
<gene>
    <name evidence="2" type="ORF">BS50DRAFT_93173</name>
</gene>
<sequence length="113" mass="12702">MVCRLGRWSGVVYPLDLDRSPTRPCGRERERERGRFVYGASGDGECTVAVLRCAALRGEQAMRLVCVRYEGSVAIVLCRRDACPSVIGRLIRVVFYVLLFFFAFSARLAAFAF</sequence>
<name>A0A2T2NEZ2_CORCC</name>
<accession>A0A2T2NEZ2</accession>
<evidence type="ECO:0000256" key="1">
    <source>
        <dbReference type="SAM" id="Phobius"/>
    </source>
</evidence>